<keyword evidence="7" id="KW-1185">Reference proteome</keyword>
<evidence type="ECO:0000256" key="3">
    <source>
        <dbReference type="ARBA" id="ARBA00022643"/>
    </source>
</evidence>
<keyword evidence="5" id="KW-0732">Signal</keyword>
<comment type="caution">
    <text evidence="6">The sequence shown here is derived from an EMBL/GenBank/DDBJ whole genome shotgun (WGS) entry which is preliminary data.</text>
</comment>
<organism evidence="6 7">
    <name type="scientific">Seminavis robusta</name>
    <dbReference type="NCBI Taxonomy" id="568900"/>
    <lineage>
        <taxon>Eukaryota</taxon>
        <taxon>Sar</taxon>
        <taxon>Stramenopiles</taxon>
        <taxon>Ochrophyta</taxon>
        <taxon>Bacillariophyta</taxon>
        <taxon>Bacillariophyceae</taxon>
        <taxon>Bacillariophycidae</taxon>
        <taxon>Naviculales</taxon>
        <taxon>Naviculaceae</taxon>
        <taxon>Seminavis</taxon>
    </lineage>
</organism>
<gene>
    <name evidence="6" type="ORF">SEMRO_1985_G309400.1</name>
</gene>
<dbReference type="EMBL" id="CAICTM010001983">
    <property type="protein sequence ID" value="CAB9527370.1"/>
    <property type="molecule type" value="Genomic_DNA"/>
</dbReference>
<dbReference type="InterPro" id="IPR050619">
    <property type="entry name" value="Flavodoxin"/>
</dbReference>
<evidence type="ECO:0000256" key="1">
    <source>
        <dbReference type="ARBA" id="ARBA00001917"/>
    </source>
</evidence>
<keyword evidence="2" id="KW-0285">Flavoprotein</keyword>
<dbReference type="InterPro" id="IPR029039">
    <property type="entry name" value="Flavoprotein-like_sf"/>
</dbReference>
<dbReference type="Proteomes" id="UP001153069">
    <property type="component" value="Unassembled WGS sequence"/>
</dbReference>
<evidence type="ECO:0000256" key="2">
    <source>
        <dbReference type="ARBA" id="ARBA00022630"/>
    </source>
</evidence>
<dbReference type="PANTHER" id="PTHR42809:SF1">
    <property type="entry name" value="FLAVODOXIN 1"/>
    <property type="match status" value="1"/>
</dbReference>
<dbReference type="OrthoDB" id="528439at2759"/>
<dbReference type="InterPro" id="IPR001226">
    <property type="entry name" value="Flavodoxin_CS"/>
</dbReference>
<dbReference type="AlphaFoldDB" id="A0A9N8EW01"/>
<sequence length="289" mass="32749">MKFFLSSLSLATLLVLPNGSNAFTLFPNQPSVNTRGTPLFMKVGVFFGTSTGNTEECAEKIAEKLGAEGPFMSMTEIRLWRPSESMMPGCWYPHLEYRRRYRAIRNGMGRTLLWQHGGYVSTEGYLHDDSKAIRGGDKFCGLLLDMVNQEELTDERIDNWIAQLGSEGFLEGEGDAVQDAVVIEAAAVMPDTPPTTGTMENLEQLEKTRHFWISPSHLTTLASNHTQTNHWKDHVDIWDGTKCFIPREQLPLQPNNPPRFPLRRTKHWNDSIFVIHTGKSGSFACMRWK</sequence>
<evidence type="ECO:0000256" key="4">
    <source>
        <dbReference type="ARBA" id="ARBA00022982"/>
    </source>
</evidence>
<proteinExistence type="predicted"/>
<evidence type="ECO:0000256" key="5">
    <source>
        <dbReference type="SAM" id="SignalP"/>
    </source>
</evidence>
<evidence type="ECO:0000313" key="7">
    <source>
        <dbReference type="Proteomes" id="UP001153069"/>
    </source>
</evidence>
<protein>
    <submittedName>
        <fullName evidence="6">Flavodoxin</fullName>
    </submittedName>
</protein>
<dbReference type="Gene3D" id="3.40.50.360">
    <property type="match status" value="2"/>
</dbReference>
<feature type="signal peptide" evidence="5">
    <location>
        <begin position="1"/>
        <end position="22"/>
    </location>
</feature>
<keyword evidence="3" id="KW-0288">FMN</keyword>
<reference evidence="6" key="1">
    <citation type="submission" date="2020-06" db="EMBL/GenBank/DDBJ databases">
        <authorList>
            <consortium name="Plant Systems Biology data submission"/>
        </authorList>
    </citation>
    <scope>NUCLEOTIDE SEQUENCE</scope>
    <source>
        <strain evidence="6">D6</strain>
    </source>
</reference>
<dbReference type="SUPFAM" id="SSF52218">
    <property type="entry name" value="Flavoproteins"/>
    <property type="match status" value="1"/>
</dbReference>
<name>A0A9N8EW01_9STRA</name>
<evidence type="ECO:0000313" key="6">
    <source>
        <dbReference type="EMBL" id="CAB9527370.1"/>
    </source>
</evidence>
<dbReference type="PANTHER" id="PTHR42809">
    <property type="entry name" value="FLAVODOXIN 2"/>
    <property type="match status" value="1"/>
</dbReference>
<comment type="cofactor">
    <cofactor evidence="1">
        <name>FMN</name>
        <dbReference type="ChEBI" id="CHEBI:58210"/>
    </cofactor>
</comment>
<dbReference type="GO" id="GO:0009055">
    <property type="term" value="F:electron transfer activity"/>
    <property type="evidence" value="ECO:0007669"/>
    <property type="project" value="InterPro"/>
</dbReference>
<feature type="chain" id="PRO_5040247256" evidence="5">
    <location>
        <begin position="23"/>
        <end position="289"/>
    </location>
</feature>
<dbReference type="GO" id="GO:0010181">
    <property type="term" value="F:FMN binding"/>
    <property type="evidence" value="ECO:0007669"/>
    <property type="project" value="InterPro"/>
</dbReference>
<keyword evidence="4" id="KW-0813">Transport</keyword>
<keyword evidence="4" id="KW-0249">Electron transport</keyword>
<accession>A0A9N8EW01</accession>
<dbReference type="PROSITE" id="PS00201">
    <property type="entry name" value="FLAVODOXIN"/>
    <property type="match status" value="1"/>
</dbReference>